<dbReference type="AlphaFoldDB" id="A0A564UHT5"/>
<keyword evidence="2 5" id="KW-0645">Protease</keyword>
<keyword evidence="6" id="KW-0812">Transmembrane</keyword>
<dbReference type="PANTHER" id="PTHR43806:SF11">
    <property type="entry name" value="CEREVISIN-RELATED"/>
    <property type="match status" value="1"/>
</dbReference>
<dbReference type="InterPro" id="IPR000209">
    <property type="entry name" value="Peptidase_S8/S53_dom"/>
</dbReference>
<dbReference type="EMBL" id="CABHNA010000086">
    <property type="protein sequence ID" value="VUX18862.1"/>
    <property type="molecule type" value="Genomic_DNA"/>
</dbReference>
<feature type="domain" description="Peptidase S8/S53" evidence="7">
    <location>
        <begin position="64"/>
        <end position="288"/>
    </location>
</feature>
<dbReference type="PRINTS" id="PR00723">
    <property type="entry name" value="SUBTILISIN"/>
</dbReference>
<feature type="active site" description="Charge relay system" evidence="5">
    <location>
        <position position="71"/>
    </location>
</feature>
<dbReference type="SUPFAM" id="SSF52743">
    <property type="entry name" value="Subtilisin-like"/>
    <property type="match status" value="1"/>
</dbReference>
<keyword evidence="3 5" id="KW-0378">Hydrolase</keyword>
<sequence length="293" mass="31820">MKGTVLNAEILWTIPSCFRYNNNMKKVVKDILRRKIIVIIIVAFISSICIVGCKGEQEKVNPTEIRVAVIDTGISTKAIPEENISEGMNYVDTELSTEDTYGHGTAVASIILSEAPNAQLVPLVSNVYEDGKIKQVKNDTLAEMIKDAIDIYDCQIINLSAGLILDKDSVRNAVGYAEEQGVLVVASAGNDYEENGAVKYYPAAYENVLAVGSLVKNGDEIASFSQRGDWVDTYIVGEEIPIKTLSGNETTGDGTSYSAAKVTGMAAKELEADPTISVNELREKLVQKNDWKG</sequence>
<evidence type="ECO:0000256" key="1">
    <source>
        <dbReference type="ARBA" id="ARBA00011073"/>
    </source>
</evidence>
<evidence type="ECO:0000256" key="3">
    <source>
        <dbReference type="ARBA" id="ARBA00022801"/>
    </source>
</evidence>
<name>A0A564UHT5_9FIRM</name>
<dbReference type="PROSITE" id="PS51892">
    <property type="entry name" value="SUBTILASE"/>
    <property type="match status" value="1"/>
</dbReference>
<keyword evidence="9" id="KW-1185">Reference proteome</keyword>
<evidence type="ECO:0000313" key="8">
    <source>
        <dbReference type="EMBL" id="VUX18862.1"/>
    </source>
</evidence>
<reference evidence="8 9" key="1">
    <citation type="submission" date="2019-07" db="EMBL/GenBank/DDBJ databases">
        <authorList>
            <person name="Hibberd C M."/>
            <person name="Gehrig L. J."/>
            <person name="Chang H.-W."/>
            <person name="Venkatesh S."/>
        </authorList>
    </citation>
    <scope>NUCLEOTIDE SEQUENCE [LARGE SCALE GENOMIC DNA]</scope>
    <source>
        <strain evidence="8">Ruminococcus_torques_SSTS_Bg7063</strain>
    </source>
</reference>
<evidence type="ECO:0000313" key="9">
    <source>
        <dbReference type="Proteomes" id="UP000363661"/>
    </source>
</evidence>
<keyword evidence="6" id="KW-0472">Membrane</keyword>
<dbReference type="Gene3D" id="3.40.50.200">
    <property type="entry name" value="Peptidase S8/S53 domain"/>
    <property type="match status" value="1"/>
</dbReference>
<dbReference type="InterPro" id="IPR015500">
    <property type="entry name" value="Peptidase_S8_subtilisin-rel"/>
</dbReference>
<evidence type="ECO:0000256" key="5">
    <source>
        <dbReference type="PROSITE-ProRule" id="PRU01240"/>
    </source>
</evidence>
<feature type="active site" description="Charge relay system" evidence="5">
    <location>
        <position position="103"/>
    </location>
</feature>
<dbReference type="InterPro" id="IPR050131">
    <property type="entry name" value="Peptidase_S8_subtilisin-like"/>
</dbReference>
<dbReference type="GO" id="GO:0004252">
    <property type="term" value="F:serine-type endopeptidase activity"/>
    <property type="evidence" value="ECO:0007669"/>
    <property type="project" value="UniProtKB-UniRule"/>
</dbReference>
<keyword evidence="6" id="KW-1133">Transmembrane helix</keyword>
<dbReference type="GO" id="GO:0006508">
    <property type="term" value="P:proteolysis"/>
    <property type="evidence" value="ECO:0007669"/>
    <property type="project" value="UniProtKB-KW"/>
</dbReference>
<gene>
    <name evidence="8" type="ORF">RTSSTS7063_02463</name>
</gene>
<protein>
    <submittedName>
        <fullName evidence="8">Thermophilic serine proteinase</fullName>
        <ecNumber evidence="8">3.4.21.-</ecNumber>
    </submittedName>
</protein>
<dbReference type="CDD" id="cd00306">
    <property type="entry name" value="Peptidases_S8_S53"/>
    <property type="match status" value="1"/>
</dbReference>
<dbReference type="PANTHER" id="PTHR43806">
    <property type="entry name" value="PEPTIDASE S8"/>
    <property type="match status" value="1"/>
</dbReference>
<dbReference type="RefSeq" id="WP_144367688.1">
    <property type="nucleotide sequence ID" value="NZ_CABHNA010000086.1"/>
</dbReference>
<keyword evidence="4 5" id="KW-0720">Serine protease</keyword>
<dbReference type="EC" id="3.4.21.-" evidence="8"/>
<proteinExistence type="inferred from homology"/>
<dbReference type="Proteomes" id="UP000363661">
    <property type="component" value="Unassembled WGS sequence"/>
</dbReference>
<dbReference type="InterPro" id="IPR036852">
    <property type="entry name" value="Peptidase_S8/S53_dom_sf"/>
</dbReference>
<evidence type="ECO:0000256" key="4">
    <source>
        <dbReference type="ARBA" id="ARBA00022825"/>
    </source>
</evidence>
<dbReference type="Pfam" id="PF00082">
    <property type="entry name" value="Peptidase_S8"/>
    <property type="match status" value="1"/>
</dbReference>
<feature type="active site" description="Charge relay system" evidence="5">
    <location>
        <position position="256"/>
    </location>
</feature>
<accession>A0A564UHT5</accession>
<evidence type="ECO:0000256" key="6">
    <source>
        <dbReference type="SAM" id="Phobius"/>
    </source>
</evidence>
<comment type="similarity">
    <text evidence="1 5">Belongs to the peptidase S8 family.</text>
</comment>
<evidence type="ECO:0000259" key="7">
    <source>
        <dbReference type="Pfam" id="PF00082"/>
    </source>
</evidence>
<feature type="transmembrane region" description="Helical" evidence="6">
    <location>
        <begin position="36"/>
        <end position="53"/>
    </location>
</feature>
<evidence type="ECO:0000256" key="2">
    <source>
        <dbReference type="ARBA" id="ARBA00022670"/>
    </source>
</evidence>
<organism evidence="8 9">
    <name type="scientific">[Ruminococcus] torques</name>
    <dbReference type="NCBI Taxonomy" id="33039"/>
    <lineage>
        <taxon>Bacteria</taxon>
        <taxon>Bacillati</taxon>
        <taxon>Bacillota</taxon>
        <taxon>Clostridia</taxon>
        <taxon>Lachnospirales</taxon>
        <taxon>Lachnospiraceae</taxon>
        <taxon>Mediterraneibacter</taxon>
    </lineage>
</organism>